<proteinExistence type="evidence at transcript level"/>
<sequence>MTSLHASTQGRRRPKPRSPAHMGPGLASTLAPTQRPCGPRPTFVGPPRVLTSPSPAGQDARSGPNSMIASS</sequence>
<reference evidence="2" key="1">
    <citation type="journal article" date="2011" name="Plant Physiol.">
        <title>Comprehensive sequence analysis of 24,783 barley full-length cDNAs derived from 12 clone libraries.</title>
        <authorList>
            <person name="Matsumoto T."/>
            <person name="Tanaka T."/>
            <person name="Sakai H."/>
            <person name="Amano N."/>
            <person name="Kanamori H."/>
            <person name="Kurita K."/>
            <person name="Kikuta A."/>
            <person name="Kamiya K."/>
            <person name="Yamamoto M."/>
            <person name="Ikawa H."/>
            <person name="Fujii N."/>
            <person name="Hori K."/>
            <person name="Itoh T."/>
            <person name="Sato K."/>
        </authorList>
    </citation>
    <scope>NUCLEOTIDE SEQUENCE</scope>
</reference>
<accession>F2DAG8</accession>
<evidence type="ECO:0000313" key="2">
    <source>
        <dbReference type="EMBL" id="BAJ92089.1"/>
    </source>
</evidence>
<dbReference type="EMBL" id="AK360882">
    <property type="protein sequence ID" value="BAJ92089.1"/>
    <property type="molecule type" value="mRNA"/>
</dbReference>
<name>F2DAG8_HORVV</name>
<protein>
    <submittedName>
        <fullName evidence="2">Predicted protein</fullName>
    </submittedName>
</protein>
<organism evidence="2">
    <name type="scientific">Hordeum vulgare subsp. vulgare</name>
    <name type="common">Domesticated barley</name>
    <dbReference type="NCBI Taxonomy" id="112509"/>
    <lineage>
        <taxon>Eukaryota</taxon>
        <taxon>Viridiplantae</taxon>
        <taxon>Streptophyta</taxon>
        <taxon>Embryophyta</taxon>
        <taxon>Tracheophyta</taxon>
        <taxon>Spermatophyta</taxon>
        <taxon>Magnoliopsida</taxon>
        <taxon>Liliopsida</taxon>
        <taxon>Poales</taxon>
        <taxon>Poaceae</taxon>
        <taxon>BOP clade</taxon>
        <taxon>Pooideae</taxon>
        <taxon>Triticodae</taxon>
        <taxon>Triticeae</taxon>
        <taxon>Hordeinae</taxon>
        <taxon>Hordeum</taxon>
    </lineage>
</organism>
<feature type="region of interest" description="Disordered" evidence="1">
    <location>
        <begin position="1"/>
        <end position="71"/>
    </location>
</feature>
<dbReference type="AlphaFoldDB" id="F2DAG8"/>
<evidence type="ECO:0000256" key="1">
    <source>
        <dbReference type="SAM" id="MobiDB-lite"/>
    </source>
</evidence>